<evidence type="ECO:0000256" key="2">
    <source>
        <dbReference type="ARBA" id="ARBA00022679"/>
    </source>
</evidence>
<keyword evidence="2 6" id="KW-0808">Transferase</keyword>
<reference evidence="9" key="1">
    <citation type="journal article" date="2013" name="Stand. Genomic Sci.">
        <title>Genome sequence of the Litoreibacter arenae type strain (DSM 19593(T)), a member of the Roseobacter clade isolated from sea sand.</title>
        <authorList>
            <person name="Riedel T."/>
            <person name="Fiebig A."/>
            <person name="Petersen J."/>
            <person name="Gronow S."/>
            <person name="Kyrpides N.C."/>
            <person name="Goker M."/>
            <person name="Klenk H.P."/>
        </authorList>
    </citation>
    <scope>NUCLEOTIDE SEQUENCE [LARGE SCALE GENOMIC DNA]</scope>
    <source>
        <strain evidence="9">DSM 19593</strain>
    </source>
</reference>
<dbReference type="Pfam" id="PF00765">
    <property type="entry name" value="Autoind_synth"/>
    <property type="match status" value="1"/>
</dbReference>
<feature type="transmembrane region" description="Helical" evidence="7">
    <location>
        <begin position="115"/>
        <end position="139"/>
    </location>
</feature>
<keyword evidence="1 5" id="KW-0673">Quorum sensing</keyword>
<organism evidence="8 9">
    <name type="scientific">Litoreibacter arenae DSM 19593</name>
    <dbReference type="NCBI Taxonomy" id="1123360"/>
    <lineage>
        <taxon>Bacteria</taxon>
        <taxon>Pseudomonadati</taxon>
        <taxon>Pseudomonadota</taxon>
        <taxon>Alphaproteobacteria</taxon>
        <taxon>Rhodobacterales</taxon>
        <taxon>Roseobacteraceae</taxon>
        <taxon>Litoreibacter</taxon>
    </lineage>
</organism>
<comment type="catalytic activity">
    <reaction evidence="6">
        <text>a fatty acyl-[ACP] + S-adenosyl-L-methionine = an N-acyl-L-homoserine lactone + S-methyl-5'-thioadenosine + holo-[ACP] + H(+)</text>
        <dbReference type="Rhea" id="RHEA:10096"/>
        <dbReference type="Rhea" id="RHEA-COMP:9685"/>
        <dbReference type="Rhea" id="RHEA-COMP:14125"/>
        <dbReference type="ChEBI" id="CHEBI:15378"/>
        <dbReference type="ChEBI" id="CHEBI:17509"/>
        <dbReference type="ChEBI" id="CHEBI:55474"/>
        <dbReference type="ChEBI" id="CHEBI:59789"/>
        <dbReference type="ChEBI" id="CHEBI:64479"/>
        <dbReference type="ChEBI" id="CHEBI:138651"/>
        <dbReference type="EC" id="2.3.1.184"/>
    </reaction>
</comment>
<accession>S9QPP3</accession>
<dbReference type="SUPFAM" id="SSF55729">
    <property type="entry name" value="Acyl-CoA N-acyltransferases (Nat)"/>
    <property type="match status" value="1"/>
</dbReference>
<keyword evidence="7" id="KW-0472">Membrane</keyword>
<dbReference type="InterPro" id="IPR016181">
    <property type="entry name" value="Acyl_CoA_acyltransferase"/>
</dbReference>
<keyword evidence="4 5" id="KW-0071">Autoinducer synthesis</keyword>
<dbReference type="Proteomes" id="UP000015351">
    <property type="component" value="Unassembled WGS sequence"/>
</dbReference>
<name>S9QPP3_9RHOB</name>
<dbReference type="RefSeq" id="WP_021101062.1">
    <property type="nucleotide sequence ID" value="NZ_KE557310.1"/>
</dbReference>
<proteinExistence type="inferred from homology"/>
<dbReference type="OrthoDB" id="6169313at2"/>
<dbReference type="EMBL" id="AONI01000005">
    <property type="protein sequence ID" value="EPX81563.1"/>
    <property type="molecule type" value="Genomic_DNA"/>
</dbReference>
<dbReference type="AlphaFoldDB" id="S9QPP3"/>
<dbReference type="PANTHER" id="PTHR39322:SF1">
    <property type="entry name" value="ISOVALERYL-HOMOSERINE LACTONE SYNTHASE"/>
    <property type="match status" value="1"/>
</dbReference>
<keyword evidence="7" id="KW-0812">Transmembrane</keyword>
<evidence type="ECO:0000256" key="5">
    <source>
        <dbReference type="PROSITE-ProRule" id="PRU00533"/>
    </source>
</evidence>
<evidence type="ECO:0000313" key="8">
    <source>
        <dbReference type="EMBL" id="EPX81563.1"/>
    </source>
</evidence>
<gene>
    <name evidence="8" type="ORF">thalar_00118</name>
</gene>
<dbReference type="PRINTS" id="PR01549">
    <property type="entry name" value="AUTOINDCRSYN"/>
</dbReference>
<comment type="caution">
    <text evidence="8">The sequence shown here is derived from an EMBL/GenBank/DDBJ whole genome shotgun (WGS) entry which is preliminary data.</text>
</comment>
<dbReference type="eggNOG" id="COG3916">
    <property type="taxonomic scope" value="Bacteria"/>
</dbReference>
<keyword evidence="7" id="KW-1133">Transmembrane helix</keyword>
<comment type="similarity">
    <text evidence="5 6">Belongs to the autoinducer synthase family.</text>
</comment>
<dbReference type="GO" id="GO:0009372">
    <property type="term" value="P:quorum sensing"/>
    <property type="evidence" value="ECO:0007669"/>
    <property type="project" value="UniProtKB-UniRule"/>
</dbReference>
<evidence type="ECO:0000256" key="6">
    <source>
        <dbReference type="RuleBase" id="RU361135"/>
    </source>
</evidence>
<evidence type="ECO:0000313" key="9">
    <source>
        <dbReference type="Proteomes" id="UP000015351"/>
    </source>
</evidence>
<evidence type="ECO:0000256" key="1">
    <source>
        <dbReference type="ARBA" id="ARBA00022654"/>
    </source>
</evidence>
<dbReference type="EC" id="2.3.1.184" evidence="6"/>
<dbReference type="HOGENOM" id="CLU_085711_4_0_5"/>
<dbReference type="PROSITE" id="PS51187">
    <property type="entry name" value="AUTOINDUCER_SYNTH_2"/>
    <property type="match status" value="1"/>
</dbReference>
<dbReference type="STRING" id="1123360.thalar_00118"/>
<evidence type="ECO:0000256" key="3">
    <source>
        <dbReference type="ARBA" id="ARBA00022691"/>
    </source>
</evidence>
<keyword evidence="9" id="KW-1185">Reference proteome</keyword>
<sequence length="210" mass="23429">MIRYVYADQLNAHPKLQETMLRDRAVQFHERLKWDVSVDANGFERDQYDALNPLYVIWETPEGRHGGSMRFLPTTGATMVNDFFVHLTDGQLSAPRVWETTRFCVSPTAQNGGQIAALLMMAGAQLGVGLGLTHAIGVFDARMIRIYRKLGWLPKVLGTDGRGREAISAGLWEFTPEILARLADKANISTELSNHWFTRAFGPDALPIAA</sequence>
<evidence type="ECO:0000256" key="4">
    <source>
        <dbReference type="ARBA" id="ARBA00022929"/>
    </source>
</evidence>
<keyword evidence="3 6" id="KW-0949">S-adenosyl-L-methionine</keyword>
<evidence type="ECO:0000256" key="7">
    <source>
        <dbReference type="SAM" id="Phobius"/>
    </source>
</evidence>
<dbReference type="GO" id="GO:0061579">
    <property type="term" value="F:N-acyl homoserine lactone synthase activity"/>
    <property type="evidence" value="ECO:0007669"/>
    <property type="project" value="UniProtKB-UniRule"/>
</dbReference>
<dbReference type="GO" id="GO:0007165">
    <property type="term" value="P:signal transduction"/>
    <property type="evidence" value="ECO:0007669"/>
    <property type="project" value="TreeGrafter"/>
</dbReference>
<protein>
    <recommendedName>
        <fullName evidence="6">Acyl-homoserine-lactone synthase</fullName>
        <ecNumber evidence="6">2.3.1.184</ecNumber>
    </recommendedName>
    <alternativeName>
        <fullName evidence="6">Autoinducer synthesis protein</fullName>
    </alternativeName>
</protein>
<dbReference type="PANTHER" id="PTHR39322">
    <property type="entry name" value="ACYL-HOMOSERINE-LACTONE SYNTHASE"/>
    <property type="match status" value="1"/>
</dbReference>
<dbReference type="Gene3D" id="3.40.630.30">
    <property type="match status" value="1"/>
</dbReference>
<dbReference type="InterPro" id="IPR001690">
    <property type="entry name" value="Autoind_synthase"/>
</dbReference>